<dbReference type="Gene3D" id="3.40.50.1820">
    <property type="entry name" value="alpha/beta hydrolase"/>
    <property type="match status" value="1"/>
</dbReference>
<dbReference type="PANTHER" id="PTHR12482:SF62">
    <property type="entry name" value="LIPASE ROG1-RELATED"/>
    <property type="match status" value="1"/>
</dbReference>
<proteinExistence type="predicted"/>
<feature type="transmembrane region" description="Helical" evidence="2">
    <location>
        <begin position="319"/>
        <end position="340"/>
    </location>
</feature>
<evidence type="ECO:0000256" key="2">
    <source>
        <dbReference type="SAM" id="Phobius"/>
    </source>
</evidence>
<dbReference type="InterPro" id="IPR029058">
    <property type="entry name" value="AB_hydrolase_fold"/>
</dbReference>
<feature type="compositionally biased region" description="Basic and acidic residues" evidence="1">
    <location>
        <begin position="286"/>
        <end position="302"/>
    </location>
</feature>
<feature type="compositionally biased region" description="Pro residues" evidence="1">
    <location>
        <begin position="426"/>
        <end position="435"/>
    </location>
</feature>
<feature type="domain" description="DUF676" evidence="3">
    <location>
        <begin position="1"/>
        <end position="202"/>
    </location>
</feature>
<feature type="compositionally biased region" description="Low complexity" evidence="1">
    <location>
        <begin position="367"/>
        <end position="399"/>
    </location>
</feature>
<dbReference type="Pfam" id="PF05057">
    <property type="entry name" value="DUF676"/>
    <property type="match status" value="1"/>
</dbReference>
<dbReference type="OrthoDB" id="273452at2759"/>
<feature type="region of interest" description="Disordered" evidence="1">
    <location>
        <begin position="367"/>
        <end position="443"/>
    </location>
</feature>
<evidence type="ECO:0000259" key="3">
    <source>
        <dbReference type="Pfam" id="PF05057"/>
    </source>
</evidence>
<dbReference type="InterPro" id="IPR044294">
    <property type="entry name" value="Lipase-like"/>
</dbReference>
<dbReference type="PANTHER" id="PTHR12482">
    <property type="entry name" value="LIPASE ROG1-RELATED-RELATED"/>
    <property type="match status" value="1"/>
</dbReference>
<keyword evidence="2" id="KW-1133">Transmembrane helix</keyword>
<comment type="caution">
    <text evidence="4">The sequence shown here is derived from an EMBL/GenBank/DDBJ whole genome shotgun (WGS) entry which is preliminary data.</text>
</comment>
<keyword evidence="5" id="KW-1185">Reference proteome</keyword>
<accession>A0A835XVH4</accession>
<sequence length="555" mass="58977">MHLIVIQHGLWGAPPNTAYLASLLAKELGDDYHILNSDVNVGNDTYDGIDVCGDRLHALVLKTIDTLNAQDGKRVHAISFVGYSLGGLINRWVAGKLLAEGVFDRAGPDAIRPVNFLTVATPHLGAWRQPINWYNRAFNYMVPVVTSRSGYQVVMQDKHLWGKPLLCLLSHPALPFMRALKRFERLSLMANVFHDRPVPYCTAAIRLDNPYEQSPPVPIDPKYPSIVQTKAAAEAASRKAAAKASAADGSHTESPLYAAGRGGQGQGLGSDEDRGTPTAAGAPGRTPEEQPLHPEAAARDAEAATPAEAAPLRPLKSTYLRWLLVFFTPLIVPALLIMTYQGRKHHCRMAKMEFDFSWIQRAADPAADSEASGAAAPSDQDPEAGPGKAPGAKSAFAAASREDIEKGIPSPPELPLLATAGSGPLSPRPTTPAPPANGTAGAAGLARAPTALSAVSAAPPSAVAAGARDDGEDGVVVAGEEAGVLLHDGIVEAPAGVHQVQEWLVEQLNALPWRKVDVDCRDFHAHAAIVMRNPARFKANADVLTYLVQELFARA</sequence>
<dbReference type="AlphaFoldDB" id="A0A835XVH4"/>
<feature type="region of interest" description="Disordered" evidence="1">
    <location>
        <begin position="242"/>
        <end position="309"/>
    </location>
</feature>
<gene>
    <name evidence="4" type="ORF">HYH03_010938</name>
</gene>
<protein>
    <recommendedName>
        <fullName evidence="3">DUF676 domain-containing protein</fullName>
    </recommendedName>
</protein>
<dbReference type="InterPro" id="IPR007751">
    <property type="entry name" value="DUF676_lipase-like"/>
</dbReference>
<evidence type="ECO:0000313" key="5">
    <source>
        <dbReference type="Proteomes" id="UP000612055"/>
    </source>
</evidence>
<keyword evidence="2" id="KW-0472">Membrane</keyword>
<organism evidence="4 5">
    <name type="scientific">Edaphochlamys debaryana</name>
    <dbReference type="NCBI Taxonomy" id="47281"/>
    <lineage>
        <taxon>Eukaryota</taxon>
        <taxon>Viridiplantae</taxon>
        <taxon>Chlorophyta</taxon>
        <taxon>core chlorophytes</taxon>
        <taxon>Chlorophyceae</taxon>
        <taxon>CS clade</taxon>
        <taxon>Chlamydomonadales</taxon>
        <taxon>Chlamydomonadales incertae sedis</taxon>
        <taxon>Edaphochlamys</taxon>
    </lineage>
</organism>
<name>A0A835XVH4_9CHLO</name>
<dbReference type="SUPFAM" id="SSF53474">
    <property type="entry name" value="alpha/beta-Hydrolases"/>
    <property type="match status" value="1"/>
</dbReference>
<evidence type="ECO:0000256" key="1">
    <source>
        <dbReference type="SAM" id="MobiDB-lite"/>
    </source>
</evidence>
<keyword evidence="2" id="KW-0812">Transmembrane</keyword>
<dbReference type="Proteomes" id="UP000612055">
    <property type="component" value="Unassembled WGS sequence"/>
</dbReference>
<reference evidence="4" key="1">
    <citation type="journal article" date="2020" name="bioRxiv">
        <title>Comparative genomics of Chlamydomonas.</title>
        <authorList>
            <person name="Craig R.J."/>
            <person name="Hasan A.R."/>
            <person name="Ness R.W."/>
            <person name="Keightley P.D."/>
        </authorList>
    </citation>
    <scope>NUCLEOTIDE SEQUENCE</scope>
    <source>
        <strain evidence="4">CCAP 11/70</strain>
    </source>
</reference>
<evidence type="ECO:0000313" key="4">
    <source>
        <dbReference type="EMBL" id="KAG2490544.1"/>
    </source>
</evidence>
<dbReference type="EMBL" id="JAEHOE010000060">
    <property type="protein sequence ID" value="KAG2490544.1"/>
    <property type="molecule type" value="Genomic_DNA"/>
</dbReference>